<keyword evidence="1" id="KW-0472">Membrane</keyword>
<feature type="transmembrane region" description="Helical" evidence="1">
    <location>
        <begin position="39"/>
        <end position="60"/>
    </location>
</feature>
<feature type="transmembrane region" description="Helical" evidence="1">
    <location>
        <begin position="72"/>
        <end position="92"/>
    </location>
</feature>
<keyword evidence="1" id="KW-0812">Transmembrane</keyword>
<evidence type="ECO:0000313" key="2">
    <source>
        <dbReference type="EMBL" id="PSR30882.1"/>
    </source>
</evidence>
<sequence>MLPLVSIQAWVLTGMALGFFSTLYGAMRSEWHIWRICAHILDWLWFVFAAIFILGVYFWTGWGAFRMWSMPIMALGYGLWVWMAAPLAFRAVSKLLSMEARVVFYITYPLRGFTLGIRGIYNKFRDGITRRLHTTKKPPSPPPNSPQM</sequence>
<comment type="caution">
    <text evidence="2">The sequence shown here is derived from an EMBL/GenBank/DDBJ whole genome shotgun (WGS) entry which is preliminary data.</text>
</comment>
<reference evidence="2 3" key="1">
    <citation type="journal article" date="2014" name="BMC Genomics">
        <title>Comparison of environmental and isolate Sulfobacillus genomes reveals diverse carbon, sulfur, nitrogen, and hydrogen metabolisms.</title>
        <authorList>
            <person name="Justice N.B."/>
            <person name="Norman A."/>
            <person name="Brown C.T."/>
            <person name="Singh A."/>
            <person name="Thomas B.C."/>
            <person name="Banfield J.F."/>
        </authorList>
    </citation>
    <scope>NUCLEOTIDE SEQUENCE [LARGE SCALE GENOMIC DNA]</scope>
    <source>
        <strain evidence="2">AMDSBA1</strain>
    </source>
</reference>
<dbReference type="InterPro" id="IPR019074">
    <property type="entry name" value="YabQ"/>
</dbReference>
<feature type="transmembrane region" description="Helical" evidence="1">
    <location>
        <begin position="6"/>
        <end position="27"/>
    </location>
</feature>
<dbReference type="Proteomes" id="UP000242699">
    <property type="component" value="Unassembled WGS sequence"/>
</dbReference>
<protein>
    <recommendedName>
        <fullName evidence="4">Spore cortex biosynthesis protein YabQ</fullName>
    </recommendedName>
</protein>
<evidence type="ECO:0008006" key="4">
    <source>
        <dbReference type="Google" id="ProtNLM"/>
    </source>
</evidence>
<dbReference type="EMBL" id="PXYT01000006">
    <property type="protein sequence ID" value="PSR30882.1"/>
    <property type="molecule type" value="Genomic_DNA"/>
</dbReference>
<name>A0A2T2X8Q9_9FIRM</name>
<evidence type="ECO:0000256" key="1">
    <source>
        <dbReference type="SAM" id="Phobius"/>
    </source>
</evidence>
<dbReference type="AlphaFoldDB" id="A0A2T2X8Q9"/>
<keyword evidence="1" id="KW-1133">Transmembrane helix</keyword>
<dbReference type="NCBIfam" id="TIGR02893">
    <property type="entry name" value="spore_yabQ"/>
    <property type="match status" value="1"/>
</dbReference>
<organism evidence="2 3">
    <name type="scientific">Sulfobacillus benefaciens</name>
    <dbReference type="NCBI Taxonomy" id="453960"/>
    <lineage>
        <taxon>Bacteria</taxon>
        <taxon>Bacillati</taxon>
        <taxon>Bacillota</taxon>
        <taxon>Clostridia</taxon>
        <taxon>Eubacteriales</taxon>
        <taxon>Clostridiales Family XVII. Incertae Sedis</taxon>
        <taxon>Sulfobacillus</taxon>
    </lineage>
</organism>
<proteinExistence type="predicted"/>
<accession>A0A2T2X8Q9</accession>
<gene>
    <name evidence="2" type="ORF">C7B43_04305</name>
</gene>
<evidence type="ECO:0000313" key="3">
    <source>
        <dbReference type="Proteomes" id="UP000242699"/>
    </source>
</evidence>